<dbReference type="EMBL" id="JBHUFU010000014">
    <property type="protein sequence ID" value="MFD1832271.1"/>
    <property type="molecule type" value="Genomic_DNA"/>
</dbReference>
<dbReference type="RefSeq" id="WP_380903024.1">
    <property type="nucleotide sequence ID" value="NZ_JBHUFU010000014.1"/>
</dbReference>
<feature type="domain" description="STAS" evidence="4">
    <location>
        <begin position="34"/>
        <end position="143"/>
    </location>
</feature>
<evidence type="ECO:0000256" key="2">
    <source>
        <dbReference type="RuleBase" id="RU003749"/>
    </source>
</evidence>
<dbReference type="PANTHER" id="PTHR33495:SF2">
    <property type="entry name" value="ANTI-SIGMA FACTOR ANTAGONIST TM_1081-RELATED"/>
    <property type="match status" value="1"/>
</dbReference>
<dbReference type="NCBIfam" id="TIGR00377">
    <property type="entry name" value="ant_ant_sig"/>
    <property type="match status" value="1"/>
</dbReference>
<dbReference type="PANTHER" id="PTHR33495">
    <property type="entry name" value="ANTI-SIGMA FACTOR ANTAGONIST TM_1081-RELATED-RELATED"/>
    <property type="match status" value="1"/>
</dbReference>
<dbReference type="InterPro" id="IPR003658">
    <property type="entry name" value="Anti-sigma_ant"/>
</dbReference>
<dbReference type="Pfam" id="PF01740">
    <property type="entry name" value="STAS"/>
    <property type="match status" value="1"/>
</dbReference>
<evidence type="ECO:0000259" key="4">
    <source>
        <dbReference type="PROSITE" id="PS50801"/>
    </source>
</evidence>
<evidence type="ECO:0000256" key="3">
    <source>
        <dbReference type="SAM" id="MobiDB-lite"/>
    </source>
</evidence>
<keyword evidence="6" id="KW-1185">Reference proteome</keyword>
<protein>
    <recommendedName>
        <fullName evidence="2">Anti-sigma factor antagonist</fullName>
    </recommendedName>
</protein>
<dbReference type="Proteomes" id="UP001597365">
    <property type="component" value="Unassembled WGS sequence"/>
</dbReference>
<organism evidence="5 6">
    <name type="scientific">Streptomyces desertarenae</name>
    <dbReference type="NCBI Taxonomy" id="2666184"/>
    <lineage>
        <taxon>Bacteria</taxon>
        <taxon>Bacillati</taxon>
        <taxon>Actinomycetota</taxon>
        <taxon>Actinomycetes</taxon>
        <taxon>Kitasatosporales</taxon>
        <taxon>Streptomycetaceae</taxon>
        <taxon>Streptomyces</taxon>
    </lineage>
</organism>
<proteinExistence type="inferred from homology"/>
<feature type="region of interest" description="Disordered" evidence="3">
    <location>
        <begin position="1"/>
        <end position="31"/>
    </location>
</feature>
<gene>
    <name evidence="5" type="ORF">ACFSJS_21860</name>
</gene>
<comment type="similarity">
    <text evidence="1 2">Belongs to the anti-sigma-factor antagonist family.</text>
</comment>
<evidence type="ECO:0000256" key="1">
    <source>
        <dbReference type="ARBA" id="ARBA00009013"/>
    </source>
</evidence>
<accession>A0ABW4PNE7</accession>
<comment type="caution">
    <text evidence="5">The sequence shown here is derived from an EMBL/GenBank/DDBJ whole genome shotgun (WGS) entry which is preliminary data.</text>
</comment>
<dbReference type="CDD" id="cd07043">
    <property type="entry name" value="STAS_anti-anti-sigma_factors"/>
    <property type="match status" value="1"/>
</dbReference>
<dbReference type="InterPro" id="IPR036513">
    <property type="entry name" value="STAS_dom_sf"/>
</dbReference>
<dbReference type="InterPro" id="IPR002645">
    <property type="entry name" value="STAS_dom"/>
</dbReference>
<dbReference type="PROSITE" id="PS50801">
    <property type="entry name" value="STAS"/>
    <property type="match status" value="1"/>
</dbReference>
<evidence type="ECO:0000313" key="6">
    <source>
        <dbReference type="Proteomes" id="UP001597365"/>
    </source>
</evidence>
<dbReference type="SUPFAM" id="SSF52091">
    <property type="entry name" value="SpoIIaa-like"/>
    <property type="match status" value="1"/>
</dbReference>
<feature type="compositionally biased region" description="Pro residues" evidence="3">
    <location>
        <begin position="1"/>
        <end position="13"/>
    </location>
</feature>
<reference evidence="6" key="1">
    <citation type="journal article" date="2019" name="Int. J. Syst. Evol. Microbiol.">
        <title>The Global Catalogue of Microorganisms (GCM) 10K type strain sequencing project: providing services to taxonomists for standard genome sequencing and annotation.</title>
        <authorList>
            <consortium name="The Broad Institute Genomics Platform"/>
            <consortium name="The Broad Institute Genome Sequencing Center for Infectious Disease"/>
            <person name="Wu L."/>
            <person name="Ma J."/>
        </authorList>
    </citation>
    <scope>NUCLEOTIDE SEQUENCE [LARGE SCALE GENOMIC DNA]</scope>
    <source>
        <strain evidence="6">CGMCC 4.7455</strain>
    </source>
</reference>
<dbReference type="Gene3D" id="3.30.750.24">
    <property type="entry name" value="STAS domain"/>
    <property type="match status" value="1"/>
</dbReference>
<name>A0ABW4PNE7_9ACTN</name>
<evidence type="ECO:0000313" key="5">
    <source>
        <dbReference type="EMBL" id="MFD1832271.1"/>
    </source>
</evidence>
<sequence length="143" mass="15178">MNRSPSPQPPPRSSGPAGGSAPAGIEPLPSGPTLAIETREGREHLVVAVGGPVDYHTSPQLLGHLMSNEVRSVPLVVLDLSHVAFCDSSALGAFVEVLRQREEDGRRFALVGLQPEVRRVMELTRLVDVLPLHPTVADALAEG</sequence>